<evidence type="ECO:0000313" key="2">
    <source>
        <dbReference type="Proteomes" id="UP000610931"/>
    </source>
</evidence>
<proteinExistence type="predicted"/>
<dbReference type="RefSeq" id="WP_199114173.1">
    <property type="nucleotide sequence ID" value="NZ_JAELVQ010000004.1"/>
</dbReference>
<dbReference type="Proteomes" id="UP000610931">
    <property type="component" value="Unassembled WGS sequence"/>
</dbReference>
<accession>A0A8J7J1U6</accession>
<organism evidence="1 2">
    <name type="scientific">Snuella sedimenti</name>
    <dbReference type="NCBI Taxonomy" id="2798802"/>
    <lineage>
        <taxon>Bacteria</taxon>
        <taxon>Pseudomonadati</taxon>
        <taxon>Bacteroidota</taxon>
        <taxon>Flavobacteriia</taxon>
        <taxon>Flavobacteriales</taxon>
        <taxon>Flavobacteriaceae</taxon>
        <taxon>Snuella</taxon>
    </lineage>
</organism>
<reference evidence="1" key="1">
    <citation type="submission" date="2020-12" db="EMBL/GenBank/DDBJ databases">
        <title>Snuella sp. nov., isolated from sediment in Incheon.</title>
        <authorList>
            <person name="Kim W."/>
        </authorList>
    </citation>
    <scope>NUCLEOTIDE SEQUENCE</scope>
    <source>
        <strain evidence="1">CAU 1569</strain>
    </source>
</reference>
<evidence type="ECO:0000313" key="1">
    <source>
        <dbReference type="EMBL" id="MBJ6367499.1"/>
    </source>
</evidence>
<protein>
    <submittedName>
        <fullName evidence="1">Uncharacterized protein</fullName>
    </submittedName>
</protein>
<name>A0A8J7J1U6_9FLAO</name>
<keyword evidence="2" id="KW-1185">Reference proteome</keyword>
<comment type="caution">
    <text evidence="1">The sequence shown here is derived from an EMBL/GenBank/DDBJ whole genome shotgun (WGS) entry which is preliminary data.</text>
</comment>
<dbReference type="AlphaFoldDB" id="A0A8J7J1U6"/>
<dbReference type="EMBL" id="JAELVQ010000004">
    <property type="protein sequence ID" value="MBJ6367499.1"/>
    <property type="molecule type" value="Genomic_DNA"/>
</dbReference>
<gene>
    <name evidence="1" type="ORF">JF259_05295</name>
</gene>
<sequence length="147" mass="17384">MKKIGNKAKYEVWLSAETMHNASREWLSELNFVKDEQLFLDDLVVAYTLQLIDSKHYKESKHLIEVLSALQVETKNLIETIRAHENGLKVMVDGVDQQEEEAHYKDTHRKLILEVSAFMKRYRALKTKLFALIKNIMKERKQKRLLQ</sequence>